<sequence>MARTVCLAVKAVESMDKEAMELGKPQRTPVLECLVDMLATLVTALLPALLLPSAAAASLCCVPMFSTNFNSTASTDNAGRIQRGRGRPPLVIDFVDAVPLFRSMFAKRLRVYTKLGAKLTKYNENRDIIA</sequence>
<dbReference type="AlphaFoldDB" id="A0A836CM19"/>
<organism evidence="1 2">
    <name type="scientific">Tribonema minus</name>
    <dbReference type="NCBI Taxonomy" id="303371"/>
    <lineage>
        <taxon>Eukaryota</taxon>
        <taxon>Sar</taxon>
        <taxon>Stramenopiles</taxon>
        <taxon>Ochrophyta</taxon>
        <taxon>PX clade</taxon>
        <taxon>Xanthophyceae</taxon>
        <taxon>Tribonematales</taxon>
        <taxon>Tribonemataceae</taxon>
        <taxon>Tribonema</taxon>
    </lineage>
</organism>
<reference evidence="1" key="1">
    <citation type="submission" date="2021-02" db="EMBL/GenBank/DDBJ databases">
        <title>First Annotated Genome of the Yellow-green Alga Tribonema minus.</title>
        <authorList>
            <person name="Mahan K.M."/>
        </authorList>
    </citation>
    <scope>NUCLEOTIDE SEQUENCE</scope>
    <source>
        <strain evidence="1">UTEX B ZZ1240</strain>
    </source>
</reference>
<keyword evidence="2" id="KW-1185">Reference proteome</keyword>
<dbReference type="EMBL" id="JAFCMP010000021">
    <property type="protein sequence ID" value="KAG5191367.1"/>
    <property type="molecule type" value="Genomic_DNA"/>
</dbReference>
<evidence type="ECO:0000313" key="1">
    <source>
        <dbReference type="EMBL" id="KAG5191367.1"/>
    </source>
</evidence>
<gene>
    <name evidence="1" type="ORF">JKP88DRAFT_251699</name>
</gene>
<evidence type="ECO:0000313" key="2">
    <source>
        <dbReference type="Proteomes" id="UP000664859"/>
    </source>
</evidence>
<proteinExistence type="predicted"/>
<accession>A0A836CM19</accession>
<name>A0A836CM19_9STRA</name>
<protein>
    <submittedName>
        <fullName evidence="1">Uncharacterized protein</fullName>
    </submittedName>
</protein>
<dbReference type="Proteomes" id="UP000664859">
    <property type="component" value="Unassembled WGS sequence"/>
</dbReference>
<comment type="caution">
    <text evidence="1">The sequence shown here is derived from an EMBL/GenBank/DDBJ whole genome shotgun (WGS) entry which is preliminary data.</text>
</comment>